<organism evidence="7 8">
    <name type="scientific">Haloarcula rubripromontorii</name>
    <dbReference type="NCBI Taxonomy" id="1705562"/>
    <lineage>
        <taxon>Archaea</taxon>
        <taxon>Methanobacteriati</taxon>
        <taxon>Methanobacteriota</taxon>
        <taxon>Stenosarchaea group</taxon>
        <taxon>Halobacteria</taxon>
        <taxon>Halobacteriales</taxon>
        <taxon>Haloarculaceae</taxon>
        <taxon>Haloarcula</taxon>
    </lineage>
</organism>
<comment type="subcellular location">
    <subcellularLocation>
        <location evidence="1">Cell membrane</location>
        <topology evidence="1">Multi-pass membrane protein</topology>
    </subcellularLocation>
</comment>
<evidence type="ECO:0000256" key="1">
    <source>
        <dbReference type="ARBA" id="ARBA00004651"/>
    </source>
</evidence>
<dbReference type="EMBL" id="LIUF01000006">
    <property type="protein sequence ID" value="KOX91818.1"/>
    <property type="molecule type" value="Genomic_DNA"/>
</dbReference>
<feature type="transmembrane region" description="Helical" evidence="6">
    <location>
        <begin position="31"/>
        <end position="50"/>
    </location>
</feature>
<keyword evidence="8" id="KW-1185">Reference proteome</keyword>
<protein>
    <submittedName>
        <fullName evidence="7">Ribonuclease BN-like protein</fullName>
    </submittedName>
</protein>
<dbReference type="Proteomes" id="UP000037729">
    <property type="component" value="Unassembled WGS sequence"/>
</dbReference>
<dbReference type="GO" id="GO:0005886">
    <property type="term" value="C:plasma membrane"/>
    <property type="evidence" value="ECO:0007669"/>
    <property type="project" value="UniProtKB-SubCell"/>
</dbReference>
<evidence type="ECO:0000256" key="5">
    <source>
        <dbReference type="ARBA" id="ARBA00023136"/>
    </source>
</evidence>
<feature type="transmembrane region" description="Helical" evidence="6">
    <location>
        <begin position="132"/>
        <end position="152"/>
    </location>
</feature>
<gene>
    <name evidence="7" type="ORF">AMS69_17055</name>
</gene>
<dbReference type="OrthoDB" id="204872at2157"/>
<accession>A0A0M9AHY3</accession>
<keyword evidence="4 6" id="KW-1133">Transmembrane helix</keyword>
<comment type="caution">
    <text evidence="7">The sequence shown here is derived from an EMBL/GenBank/DDBJ whole genome shotgun (WGS) entry which is preliminary data.</text>
</comment>
<keyword evidence="5 6" id="KW-0472">Membrane</keyword>
<dbReference type="RefSeq" id="WP_053969256.1">
    <property type="nucleotide sequence ID" value="NZ_LIUF01000006.1"/>
</dbReference>
<reference evidence="7 8" key="1">
    <citation type="submission" date="2015-08" db="EMBL/GenBank/DDBJ databases">
        <title>Genomes of Isolates from Cabo Rojo, PR.</title>
        <authorList>
            <person name="Sanchez-Nieves R.L."/>
            <person name="Montalvo-Rodriguez R."/>
        </authorList>
    </citation>
    <scope>NUCLEOTIDE SEQUENCE [LARGE SCALE GENOMIC DNA]</scope>
    <source>
        <strain evidence="7 8">SL3</strain>
    </source>
</reference>
<dbReference type="PANTHER" id="PTHR30213:SF0">
    <property type="entry name" value="UPF0761 MEMBRANE PROTEIN YIHY"/>
    <property type="match status" value="1"/>
</dbReference>
<feature type="transmembrane region" description="Helical" evidence="6">
    <location>
        <begin position="158"/>
        <end position="182"/>
    </location>
</feature>
<keyword evidence="2" id="KW-1003">Cell membrane</keyword>
<feature type="transmembrane region" description="Helical" evidence="6">
    <location>
        <begin position="224"/>
        <end position="248"/>
    </location>
</feature>
<dbReference type="STRING" id="1705562.AMS69_17055"/>
<evidence type="ECO:0000256" key="4">
    <source>
        <dbReference type="ARBA" id="ARBA00022989"/>
    </source>
</evidence>
<evidence type="ECO:0000256" key="2">
    <source>
        <dbReference type="ARBA" id="ARBA00022475"/>
    </source>
</evidence>
<feature type="transmembrane region" description="Helical" evidence="6">
    <location>
        <begin position="194"/>
        <end position="212"/>
    </location>
</feature>
<dbReference type="NCBIfam" id="TIGR00765">
    <property type="entry name" value="yihY_not_rbn"/>
    <property type="match status" value="1"/>
</dbReference>
<evidence type="ECO:0000313" key="8">
    <source>
        <dbReference type="Proteomes" id="UP000037729"/>
    </source>
</evidence>
<evidence type="ECO:0000256" key="6">
    <source>
        <dbReference type="SAM" id="Phobius"/>
    </source>
</evidence>
<dbReference type="PATRIC" id="fig|1705562.3.peg.3807"/>
<evidence type="ECO:0000256" key="3">
    <source>
        <dbReference type="ARBA" id="ARBA00022692"/>
    </source>
</evidence>
<keyword evidence="3 6" id="KW-0812">Transmembrane</keyword>
<proteinExistence type="predicted"/>
<dbReference type="InterPro" id="IPR017039">
    <property type="entry name" value="Virul_fac_BrkB"/>
</dbReference>
<evidence type="ECO:0000313" key="7">
    <source>
        <dbReference type="EMBL" id="KOX91818.1"/>
    </source>
</evidence>
<name>A0A0M9AHY3_9EURY</name>
<dbReference type="Pfam" id="PF03631">
    <property type="entry name" value="Virul_fac_BrkB"/>
    <property type="match status" value="1"/>
</dbReference>
<dbReference type="AlphaFoldDB" id="A0A0M9AHY3"/>
<sequence length="345" mass="36888">MRFSRARTEEVLRALVHEIRAERLTFMAGSIAYHAFLSILPLLLLVLTFVQRTENAPLRASVVGIMEAVLTAQASGIIQQGLTEADASVSALGVGFLLWGSLRIFRGLDTAFSDIYETGASNTFLDQLGDGLLLLVTVAVAILSASALGSVLPESGSGLPWTVASGLVRAAGLFIVFYPMYYVFPDTDVSPLEVVPGVAFAAVGLTIAQVLFTAFKSGSTGGNIIASILVLLSWLYIIGLLILLGAAINAVLSNRSEDVDIDPVVGDHSQQNTARETTMSREALLAELDTLAAHLRHGQDVITIEVADERTEIDCPETAAVDRSSDVFGLDQSVALTLRWWPTEK</sequence>
<dbReference type="PANTHER" id="PTHR30213">
    <property type="entry name" value="INNER MEMBRANE PROTEIN YHJD"/>
    <property type="match status" value="1"/>
</dbReference>